<reference evidence="2 3" key="1">
    <citation type="journal article" date="2016" name="Nat. Commun.">
        <title>Thousands of microbial genomes shed light on interconnected biogeochemical processes in an aquifer system.</title>
        <authorList>
            <person name="Anantharaman K."/>
            <person name="Brown C.T."/>
            <person name="Hug L.A."/>
            <person name="Sharon I."/>
            <person name="Castelle C.J."/>
            <person name="Probst A.J."/>
            <person name="Thomas B.C."/>
            <person name="Singh A."/>
            <person name="Wilkins M.J."/>
            <person name="Karaoz U."/>
            <person name="Brodie E.L."/>
            <person name="Williams K.H."/>
            <person name="Hubbard S.S."/>
            <person name="Banfield J.F."/>
        </authorList>
    </citation>
    <scope>NUCLEOTIDE SEQUENCE [LARGE SCALE GENOMIC DNA]</scope>
</reference>
<evidence type="ECO:0000313" key="3">
    <source>
        <dbReference type="Proteomes" id="UP000176682"/>
    </source>
</evidence>
<keyword evidence="1" id="KW-0139">CF(1)</keyword>
<evidence type="ECO:0000313" key="2">
    <source>
        <dbReference type="EMBL" id="OGD79772.1"/>
    </source>
</evidence>
<gene>
    <name evidence="2" type="ORF">A2368_04265</name>
</gene>
<evidence type="ECO:0000256" key="1">
    <source>
        <dbReference type="ARBA" id="ARBA00023196"/>
    </source>
</evidence>
<dbReference type="GO" id="GO:0045259">
    <property type="term" value="C:proton-transporting ATP synthase complex"/>
    <property type="evidence" value="ECO:0007669"/>
    <property type="project" value="UniProtKB-KW"/>
</dbReference>
<name>A0A1F5FJM9_9BACT</name>
<dbReference type="Proteomes" id="UP000176682">
    <property type="component" value="Unassembled WGS sequence"/>
</dbReference>
<comment type="caution">
    <text evidence="2">The sequence shown here is derived from an EMBL/GenBank/DDBJ whole genome shotgun (WGS) entry which is preliminary data.</text>
</comment>
<keyword evidence="1" id="KW-0066">ATP synthesis</keyword>
<dbReference type="AlphaFoldDB" id="A0A1F5FJM9"/>
<dbReference type="Gene3D" id="2.60.15.10">
    <property type="entry name" value="F0F1 ATP synthase delta/epsilon subunit, N-terminal"/>
    <property type="match status" value="1"/>
</dbReference>
<dbReference type="InterPro" id="IPR036771">
    <property type="entry name" value="ATPsynth_dsu/esu_N"/>
</dbReference>
<dbReference type="EMBL" id="MFAM01000011">
    <property type="protein sequence ID" value="OGD79772.1"/>
    <property type="molecule type" value="Genomic_DNA"/>
</dbReference>
<organism evidence="2 3">
    <name type="scientific">Candidatus Collierbacteria bacterium RIFOXYB1_FULL_49_13</name>
    <dbReference type="NCBI Taxonomy" id="1817728"/>
    <lineage>
        <taxon>Bacteria</taxon>
        <taxon>Candidatus Collieribacteriota</taxon>
    </lineage>
</organism>
<sequence length="62" mass="6898">MNAVSSVNEVGPFDILPYHANFVCTAAKNIKVYLDQGITKDYEIAKGVMYVKDNRVEVYVGV</sequence>
<accession>A0A1F5FJM9</accession>
<proteinExistence type="predicted"/>
<protein>
    <submittedName>
        <fullName evidence="2">Uncharacterized protein</fullName>
    </submittedName>
</protein>